<feature type="active site" description="Proton donor" evidence="6">
    <location>
        <position position="356"/>
    </location>
</feature>
<evidence type="ECO:0000256" key="4">
    <source>
        <dbReference type="ARBA" id="ARBA00022833"/>
    </source>
</evidence>
<dbReference type="InterPro" id="IPR032456">
    <property type="entry name" value="Peptidase_M48_N"/>
</dbReference>
<dbReference type="EMBL" id="FQZT01000003">
    <property type="protein sequence ID" value="SHI90581.1"/>
    <property type="molecule type" value="Genomic_DNA"/>
</dbReference>
<evidence type="ECO:0000256" key="6">
    <source>
        <dbReference type="PIRSR" id="PIRSR627057-1"/>
    </source>
</evidence>
<feature type="binding site" evidence="7">
    <location>
        <position position="352"/>
    </location>
    <ligand>
        <name>Zn(2+)</name>
        <dbReference type="ChEBI" id="CHEBI:29105"/>
        <note>catalytic</note>
    </ligand>
</feature>
<evidence type="ECO:0000256" key="1">
    <source>
        <dbReference type="ARBA" id="ARBA00022670"/>
    </source>
</evidence>
<keyword evidence="9" id="KW-0812">Transmembrane</keyword>
<feature type="domain" description="CAAX prenyl protease 1 N-terminal" evidence="11">
    <location>
        <begin position="24"/>
        <end position="201"/>
    </location>
</feature>
<protein>
    <submittedName>
        <fullName evidence="12">STE24 endopeptidase</fullName>
    </submittedName>
</protein>
<feature type="domain" description="Peptidase M48" evidence="10">
    <location>
        <begin position="204"/>
        <end position="410"/>
    </location>
</feature>
<comment type="cofactor">
    <cofactor evidence="7 8">
        <name>Zn(2+)</name>
        <dbReference type="ChEBI" id="CHEBI:29105"/>
    </cofactor>
    <text evidence="7 8">Binds 1 zinc ion per subunit.</text>
</comment>
<feature type="transmembrane region" description="Helical" evidence="9">
    <location>
        <begin position="326"/>
        <end position="347"/>
    </location>
</feature>
<evidence type="ECO:0000256" key="9">
    <source>
        <dbReference type="SAM" id="Phobius"/>
    </source>
</evidence>
<dbReference type="GO" id="GO:0046872">
    <property type="term" value="F:metal ion binding"/>
    <property type="evidence" value="ECO:0007669"/>
    <property type="project" value="UniProtKB-KW"/>
</dbReference>
<name>A0A1M6EYW5_MALRU</name>
<keyword evidence="9" id="KW-0472">Membrane</keyword>
<dbReference type="Pfam" id="PF01435">
    <property type="entry name" value="Peptidase_M48"/>
    <property type="match status" value="1"/>
</dbReference>
<evidence type="ECO:0000256" key="3">
    <source>
        <dbReference type="ARBA" id="ARBA00022801"/>
    </source>
</evidence>
<dbReference type="PANTHER" id="PTHR10120">
    <property type="entry name" value="CAAX PRENYL PROTEASE 1"/>
    <property type="match status" value="1"/>
</dbReference>
<evidence type="ECO:0000313" key="13">
    <source>
        <dbReference type="Proteomes" id="UP000184171"/>
    </source>
</evidence>
<feature type="transmembrane region" description="Helical" evidence="9">
    <location>
        <begin position="6"/>
        <end position="24"/>
    </location>
</feature>
<evidence type="ECO:0000259" key="11">
    <source>
        <dbReference type="Pfam" id="PF16491"/>
    </source>
</evidence>
<dbReference type="GO" id="GO:0071586">
    <property type="term" value="P:CAAX-box protein processing"/>
    <property type="evidence" value="ECO:0007669"/>
    <property type="project" value="InterPro"/>
</dbReference>
<organism evidence="12 13">
    <name type="scientific">Malonomonas rubra DSM 5091</name>
    <dbReference type="NCBI Taxonomy" id="1122189"/>
    <lineage>
        <taxon>Bacteria</taxon>
        <taxon>Pseudomonadati</taxon>
        <taxon>Thermodesulfobacteriota</taxon>
        <taxon>Desulfuromonadia</taxon>
        <taxon>Desulfuromonadales</taxon>
        <taxon>Geopsychrobacteraceae</taxon>
        <taxon>Malonomonas</taxon>
    </lineage>
</organism>
<keyword evidence="4 7" id="KW-0862">Zinc</keyword>
<evidence type="ECO:0000256" key="7">
    <source>
        <dbReference type="PIRSR" id="PIRSR627057-2"/>
    </source>
</evidence>
<keyword evidence="2 7" id="KW-0479">Metal-binding</keyword>
<accession>A0A1M6EYW5</accession>
<proteinExistence type="inferred from homology"/>
<keyword evidence="13" id="KW-1185">Reference proteome</keyword>
<dbReference type="InterPro" id="IPR001915">
    <property type="entry name" value="Peptidase_M48"/>
</dbReference>
<feature type="binding site" evidence="7">
    <location>
        <position position="278"/>
    </location>
    <ligand>
        <name>Zn(2+)</name>
        <dbReference type="ChEBI" id="CHEBI:29105"/>
        <note>catalytic</note>
    </ligand>
</feature>
<dbReference type="AlphaFoldDB" id="A0A1M6EYW5"/>
<dbReference type="CDD" id="cd07343">
    <property type="entry name" value="M48A_Zmpste24p_like"/>
    <property type="match status" value="1"/>
</dbReference>
<feature type="active site" evidence="6">
    <location>
        <position position="275"/>
    </location>
</feature>
<dbReference type="GO" id="GO:0004222">
    <property type="term" value="F:metalloendopeptidase activity"/>
    <property type="evidence" value="ECO:0007669"/>
    <property type="project" value="InterPro"/>
</dbReference>
<gene>
    <name evidence="12" type="ORF">SAMN02745165_01088</name>
</gene>
<evidence type="ECO:0000313" key="12">
    <source>
        <dbReference type="EMBL" id="SHI90581.1"/>
    </source>
</evidence>
<keyword evidence="1 8" id="KW-0645">Protease</keyword>
<dbReference type="OrthoDB" id="9781930at2"/>
<evidence type="ECO:0000256" key="8">
    <source>
        <dbReference type="RuleBase" id="RU003983"/>
    </source>
</evidence>
<keyword evidence="3 8" id="KW-0378">Hydrolase</keyword>
<feature type="binding site" evidence="7">
    <location>
        <position position="274"/>
    </location>
    <ligand>
        <name>Zn(2+)</name>
        <dbReference type="ChEBI" id="CHEBI:29105"/>
        <note>catalytic</note>
    </ligand>
</feature>
<dbReference type="STRING" id="1122189.SAMN02745165_01088"/>
<feature type="transmembrane region" description="Helical" evidence="9">
    <location>
        <begin position="144"/>
        <end position="166"/>
    </location>
</feature>
<comment type="similarity">
    <text evidence="8">Belongs to the peptidase M48 family.</text>
</comment>
<dbReference type="Gene3D" id="3.30.2010.10">
    <property type="entry name" value="Metalloproteases ('zincins'), catalytic domain"/>
    <property type="match status" value="1"/>
</dbReference>
<feature type="transmembrane region" description="Helical" evidence="9">
    <location>
        <begin position="66"/>
        <end position="84"/>
    </location>
</feature>
<dbReference type="Proteomes" id="UP000184171">
    <property type="component" value="Unassembled WGS sequence"/>
</dbReference>
<feature type="transmembrane region" description="Helical" evidence="9">
    <location>
        <begin position="172"/>
        <end position="195"/>
    </location>
</feature>
<sequence>MKILLLIIYLLVTAMKFFLDWLNLRHRQQQHPPLPQAFVGQIDAERMAKSDAYALAGDKFGFIEDGFGFIVSLLFLFGGILPWYDNWASEAASGFVANGLLFFGLLLLVQMLLGVPFSLYRNFVLEEKFGFNKMSFRLWCVDTIKSLLIGGALFVVLAGGALWLVNKAPQSWWLWVWGFWGGMTLFLMYVSPYLIEPLFFKFSPLEKESLEDGVRELLDKAGVKAGKVLQVDASRRSGHSNAYFTGIGKVKRVVLFDTLMEQLEDKELLAVLAHELGHWRCGHIRKRLIKSQLVALFSCLVAFKLLNADWLPGLLGLEQLSFAGRVLLLGWLASLLSFFWTPISSWFSRRDERQADQFAIDLVGSGRELASGLVKLARENLSSLFPHPLYVAIYYSHPDLVTRVKWLEGRKPSQAK</sequence>
<keyword evidence="9" id="KW-1133">Transmembrane helix</keyword>
<dbReference type="Pfam" id="PF16491">
    <property type="entry name" value="Peptidase_M48_N"/>
    <property type="match status" value="1"/>
</dbReference>
<reference evidence="12 13" key="1">
    <citation type="submission" date="2016-11" db="EMBL/GenBank/DDBJ databases">
        <authorList>
            <person name="Jaros S."/>
            <person name="Januszkiewicz K."/>
            <person name="Wedrychowicz H."/>
        </authorList>
    </citation>
    <scope>NUCLEOTIDE SEQUENCE [LARGE SCALE GENOMIC DNA]</scope>
    <source>
        <strain evidence="12 13">DSM 5091</strain>
    </source>
</reference>
<evidence type="ECO:0000256" key="2">
    <source>
        <dbReference type="ARBA" id="ARBA00022723"/>
    </source>
</evidence>
<dbReference type="InterPro" id="IPR027057">
    <property type="entry name" value="CAXX_Prtase_1"/>
</dbReference>
<keyword evidence="5 8" id="KW-0482">Metalloprotease</keyword>
<evidence type="ECO:0000259" key="10">
    <source>
        <dbReference type="Pfam" id="PF01435"/>
    </source>
</evidence>
<feature type="transmembrane region" description="Helical" evidence="9">
    <location>
        <begin position="96"/>
        <end position="123"/>
    </location>
</feature>
<dbReference type="RefSeq" id="WP_072906466.1">
    <property type="nucleotide sequence ID" value="NZ_FQZT01000003.1"/>
</dbReference>
<dbReference type="FunFam" id="3.30.2010.10:FF:000010">
    <property type="entry name" value="M48 family peptidase"/>
    <property type="match status" value="1"/>
</dbReference>
<evidence type="ECO:0000256" key="5">
    <source>
        <dbReference type="ARBA" id="ARBA00023049"/>
    </source>
</evidence>